<dbReference type="Gene3D" id="2.40.128.30">
    <property type="entry name" value="Avidin-like"/>
    <property type="match status" value="1"/>
</dbReference>
<dbReference type="Proteomes" id="UP001203423">
    <property type="component" value="Unassembled WGS sequence"/>
</dbReference>
<evidence type="ECO:0000313" key="4">
    <source>
        <dbReference type="EMBL" id="MCL1127034.1"/>
    </source>
</evidence>
<gene>
    <name evidence="4" type="ORF">L2764_21785</name>
</gene>
<protein>
    <submittedName>
        <fullName evidence="4">Avidin/streptavidin family protein</fullName>
    </submittedName>
</protein>
<dbReference type="EMBL" id="JAKIKS010000123">
    <property type="protein sequence ID" value="MCL1127034.1"/>
    <property type="molecule type" value="Genomic_DNA"/>
</dbReference>
<keyword evidence="5" id="KW-1185">Reference proteome</keyword>
<proteinExistence type="predicted"/>
<accession>A0ABT0LH62</accession>
<evidence type="ECO:0000256" key="3">
    <source>
        <dbReference type="ARBA" id="ARBA00022729"/>
    </source>
</evidence>
<dbReference type="InterPro" id="IPR036896">
    <property type="entry name" value="Avidin-like_sf"/>
</dbReference>
<keyword evidence="2" id="KW-0964">Secreted</keyword>
<reference evidence="4 5" key="1">
    <citation type="submission" date="2022-01" db="EMBL/GenBank/DDBJ databases">
        <title>Whole genome-based taxonomy of the Shewanellaceae.</title>
        <authorList>
            <person name="Martin-Rodriguez A.J."/>
        </authorList>
    </citation>
    <scope>NUCLEOTIDE SEQUENCE [LARGE SCALE GENOMIC DNA]</scope>
    <source>
        <strain evidence="4 5">DSM 17177</strain>
    </source>
</reference>
<name>A0ABT0LH62_9GAMM</name>
<dbReference type="Pfam" id="PF01382">
    <property type="entry name" value="Avidin"/>
    <property type="match status" value="1"/>
</dbReference>
<evidence type="ECO:0000256" key="1">
    <source>
        <dbReference type="ARBA" id="ARBA00004613"/>
    </source>
</evidence>
<keyword evidence="3" id="KW-0732">Signal</keyword>
<dbReference type="PROSITE" id="PS51326">
    <property type="entry name" value="AVIDIN_2"/>
    <property type="match status" value="1"/>
</dbReference>
<comment type="subcellular location">
    <subcellularLocation>
        <location evidence="1">Secreted</location>
    </subcellularLocation>
</comment>
<dbReference type="InterPro" id="IPR005468">
    <property type="entry name" value="Avidin/str"/>
</dbReference>
<comment type="caution">
    <text evidence="4">The sequence shown here is derived from an EMBL/GenBank/DDBJ whole genome shotgun (WGS) entry which is preliminary data.</text>
</comment>
<dbReference type="SUPFAM" id="SSF50876">
    <property type="entry name" value="Avidin/streptavidin"/>
    <property type="match status" value="1"/>
</dbReference>
<organism evidence="4 5">
    <name type="scientific">Shewanella surugensis</name>
    <dbReference type="NCBI Taxonomy" id="212020"/>
    <lineage>
        <taxon>Bacteria</taxon>
        <taxon>Pseudomonadati</taxon>
        <taxon>Pseudomonadota</taxon>
        <taxon>Gammaproteobacteria</taxon>
        <taxon>Alteromonadales</taxon>
        <taxon>Shewanellaceae</taxon>
        <taxon>Shewanella</taxon>
    </lineage>
</organism>
<sequence>MNVINRVDTGAFTGQYSNGQSGWCAKSGDWFPLTGALTSENAITFTVKWKNSSTDCNSTAVWTGNKKDKLIKTKWVLTSSTRDPVTGSDTFTRDCQCRRCPEPEVKSKTNN</sequence>
<evidence type="ECO:0000313" key="5">
    <source>
        <dbReference type="Proteomes" id="UP001203423"/>
    </source>
</evidence>
<evidence type="ECO:0000256" key="2">
    <source>
        <dbReference type="ARBA" id="ARBA00022525"/>
    </source>
</evidence>